<reference evidence="2" key="1">
    <citation type="journal article" date="2018" name="Nat. Plants">
        <title>Whole-genome landscape of Medicago truncatula symbiotic genes.</title>
        <authorList>
            <person name="Pecrix Y."/>
            <person name="Staton S.E."/>
            <person name="Sallet E."/>
            <person name="Lelandais-Briere C."/>
            <person name="Moreau S."/>
            <person name="Carrere S."/>
            <person name="Blein T."/>
            <person name="Jardinaud M.F."/>
            <person name="Latrasse D."/>
            <person name="Zouine M."/>
            <person name="Zahm M."/>
            <person name="Kreplak J."/>
            <person name="Mayjonade B."/>
            <person name="Satge C."/>
            <person name="Perez M."/>
            <person name="Cauet S."/>
            <person name="Marande W."/>
            <person name="Chantry-Darmon C."/>
            <person name="Lopez-Roques C."/>
            <person name="Bouchez O."/>
            <person name="Berard A."/>
            <person name="Debelle F."/>
            <person name="Munos S."/>
            <person name="Bendahmane A."/>
            <person name="Berges H."/>
            <person name="Niebel A."/>
            <person name="Buitink J."/>
            <person name="Frugier F."/>
            <person name="Benhamed M."/>
            <person name="Crespi M."/>
            <person name="Gouzy J."/>
            <person name="Gamas P."/>
        </authorList>
    </citation>
    <scope>NUCLEOTIDE SEQUENCE [LARGE SCALE GENOMIC DNA]</scope>
    <source>
        <strain evidence="2">cv. Jemalong A17</strain>
    </source>
</reference>
<accession>A0A396GE43</accession>
<gene>
    <name evidence="1" type="ORF">MtrunA17_Chr8g0346211</name>
</gene>
<dbReference type="Gramene" id="rna45703">
    <property type="protein sequence ID" value="RHN39659.1"/>
    <property type="gene ID" value="gene45703"/>
</dbReference>
<proteinExistence type="predicted"/>
<dbReference type="AlphaFoldDB" id="A0A396GE43"/>
<protein>
    <submittedName>
        <fullName evidence="1">Uncharacterized protein</fullName>
    </submittedName>
</protein>
<evidence type="ECO:0000313" key="2">
    <source>
        <dbReference type="Proteomes" id="UP000265566"/>
    </source>
</evidence>
<comment type="caution">
    <text evidence="1">The sequence shown here is derived from an EMBL/GenBank/DDBJ whole genome shotgun (WGS) entry which is preliminary data.</text>
</comment>
<dbReference type="EMBL" id="PSQE01000008">
    <property type="protein sequence ID" value="RHN39659.1"/>
    <property type="molecule type" value="Genomic_DNA"/>
</dbReference>
<name>A0A396GE43_MEDTR</name>
<organism evidence="1 2">
    <name type="scientific">Medicago truncatula</name>
    <name type="common">Barrel medic</name>
    <name type="synonym">Medicago tribuloides</name>
    <dbReference type="NCBI Taxonomy" id="3880"/>
    <lineage>
        <taxon>Eukaryota</taxon>
        <taxon>Viridiplantae</taxon>
        <taxon>Streptophyta</taxon>
        <taxon>Embryophyta</taxon>
        <taxon>Tracheophyta</taxon>
        <taxon>Spermatophyta</taxon>
        <taxon>Magnoliopsida</taxon>
        <taxon>eudicotyledons</taxon>
        <taxon>Gunneridae</taxon>
        <taxon>Pentapetalae</taxon>
        <taxon>rosids</taxon>
        <taxon>fabids</taxon>
        <taxon>Fabales</taxon>
        <taxon>Fabaceae</taxon>
        <taxon>Papilionoideae</taxon>
        <taxon>50 kb inversion clade</taxon>
        <taxon>NPAAA clade</taxon>
        <taxon>Hologalegina</taxon>
        <taxon>IRL clade</taxon>
        <taxon>Trifolieae</taxon>
        <taxon>Medicago</taxon>
    </lineage>
</organism>
<evidence type="ECO:0000313" key="1">
    <source>
        <dbReference type="EMBL" id="RHN39659.1"/>
    </source>
</evidence>
<sequence>MGSWSFLEVRNPAGRVYSHTLPQSFCPFSIFPFPHFSFIFTLLITPFSHISFSFTTTTHFSFSLFNSPLKVAETFGG</sequence>
<dbReference type="Proteomes" id="UP000265566">
    <property type="component" value="Chromosome 8"/>
</dbReference>